<dbReference type="InterPro" id="IPR039532">
    <property type="entry name" value="TetR_C_Firmicutes"/>
</dbReference>
<keyword evidence="1 2" id="KW-0238">DNA-binding</keyword>
<dbReference type="RefSeq" id="WP_262591013.1">
    <property type="nucleotide sequence ID" value="NZ_JAOQJQ010000003.1"/>
</dbReference>
<dbReference type="InterPro" id="IPR001647">
    <property type="entry name" value="HTH_TetR"/>
</dbReference>
<dbReference type="InterPro" id="IPR050624">
    <property type="entry name" value="HTH-type_Tx_Regulator"/>
</dbReference>
<sequence>MKYEKSKQKIRESFIRLYSKYDINEISIIMLCENSRVSRSTFYRYYSDIYEVLEEIGNGILDKFIKIRANRCRNSFSNTKDYIQELLNCINQNADFIYCILVKERNGLFLCKWKKIIRQDLSEKYTKDHKQGEAILLKLEMIVYGVLGVFSYWLSHKSSCSDQLVLSALIDIWDHGKI</sequence>
<keyword evidence="3" id="KW-0472">Membrane</keyword>
<name>A0ABT2TJF2_9FIRM</name>
<feature type="domain" description="HTH tetR-type" evidence="4">
    <location>
        <begin position="4"/>
        <end position="64"/>
    </location>
</feature>
<evidence type="ECO:0000259" key="4">
    <source>
        <dbReference type="PROSITE" id="PS50977"/>
    </source>
</evidence>
<dbReference type="PANTHER" id="PTHR43479:SF7">
    <property type="entry name" value="TETR-FAMILY TRANSCRIPTIONAL REGULATOR"/>
    <property type="match status" value="1"/>
</dbReference>
<evidence type="ECO:0000256" key="2">
    <source>
        <dbReference type="PROSITE-ProRule" id="PRU00335"/>
    </source>
</evidence>
<feature type="DNA-binding region" description="H-T-H motif" evidence="2">
    <location>
        <begin position="27"/>
        <end position="46"/>
    </location>
</feature>
<evidence type="ECO:0000256" key="3">
    <source>
        <dbReference type="SAM" id="Phobius"/>
    </source>
</evidence>
<evidence type="ECO:0000313" key="5">
    <source>
        <dbReference type="EMBL" id="MCU6762291.1"/>
    </source>
</evidence>
<protein>
    <submittedName>
        <fullName evidence="5">TetR/AcrR family transcriptional regulator</fullName>
    </submittedName>
</protein>
<dbReference type="EMBL" id="JAOQJQ010000003">
    <property type="protein sequence ID" value="MCU6762291.1"/>
    <property type="molecule type" value="Genomic_DNA"/>
</dbReference>
<keyword evidence="6" id="KW-1185">Reference proteome</keyword>
<keyword evidence="3" id="KW-0812">Transmembrane</keyword>
<evidence type="ECO:0000313" key="6">
    <source>
        <dbReference type="Proteomes" id="UP001652442"/>
    </source>
</evidence>
<dbReference type="PANTHER" id="PTHR43479">
    <property type="entry name" value="ACREF/ENVCD OPERON REPRESSOR-RELATED"/>
    <property type="match status" value="1"/>
</dbReference>
<dbReference type="SUPFAM" id="SSF46689">
    <property type="entry name" value="Homeodomain-like"/>
    <property type="match status" value="1"/>
</dbReference>
<organism evidence="5 6">
    <name type="scientific">Brotonthovivens ammoniilytica</name>
    <dbReference type="NCBI Taxonomy" id="2981725"/>
    <lineage>
        <taxon>Bacteria</taxon>
        <taxon>Bacillati</taxon>
        <taxon>Bacillota</taxon>
        <taxon>Clostridia</taxon>
        <taxon>Lachnospirales</taxon>
        <taxon>Lachnospiraceae</taxon>
        <taxon>Brotonthovivens</taxon>
    </lineage>
</organism>
<evidence type="ECO:0000256" key="1">
    <source>
        <dbReference type="ARBA" id="ARBA00023125"/>
    </source>
</evidence>
<reference evidence="5 6" key="1">
    <citation type="journal article" date="2021" name="ISME Commun">
        <title>Automated analysis of genomic sequences facilitates high-throughput and comprehensive description of bacteria.</title>
        <authorList>
            <person name="Hitch T.C.A."/>
        </authorList>
    </citation>
    <scope>NUCLEOTIDE SEQUENCE [LARGE SCALE GENOMIC DNA]</scope>
    <source>
        <strain evidence="5 6">Sanger_109</strain>
    </source>
</reference>
<comment type="caution">
    <text evidence="5">The sequence shown here is derived from an EMBL/GenBank/DDBJ whole genome shotgun (WGS) entry which is preliminary data.</text>
</comment>
<dbReference type="Proteomes" id="UP001652442">
    <property type="component" value="Unassembled WGS sequence"/>
</dbReference>
<dbReference type="PROSITE" id="PS50977">
    <property type="entry name" value="HTH_TETR_2"/>
    <property type="match status" value="1"/>
</dbReference>
<dbReference type="Gene3D" id="1.10.357.10">
    <property type="entry name" value="Tetracycline Repressor, domain 2"/>
    <property type="match status" value="1"/>
</dbReference>
<dbReference type="InterPro" id="IPR009057">
    <property type="entry name" value="Homeodomain-like_sf"/>
</dbReference>
<gene>
    <name evidence="5" type="ORF">OCV88_08075</name>
</gene>
<proteinExistence type="predicted"/>
<keyword evidence="3" id="KW-1133">Transmembrane helix</keyword>
<accession>A0ABT2TJF2</accession>
<feature type="transmembrane region" description="Helical" evidence="3">
    <location>
        <begin position="135"/>
        <end position="154"/>
    </location>
</feature>
<dbReference type="Pfam" id="PF14278">
    <property type="entry name" value="TetR_C_8"/>
    <property type="match status" value="1"/>
</dbReference>